<dbReference type="Pfam" id="PF22606">
    <property type="entry name" value="Cdc6-ORC-like_ATPase_lid"/>
    <property type="match status" value="1"/>
</dbReference>
<dbReference type="RefSeq" id="XP_041230982.1">
    <property type="nucleotide sequence ID" value="XM_041360573.1"/>
</dbReference>
<dbReference type="InterPro" id="IPR054425">
    <property type="entry name" value="Cdc6_ORC1-like_ATPase_lid"/>
</dbReference>
<comment type="subunit">
    <text evidence="6">ORC is composed of six subunits.</text>
</comment>
<reference evidence="9" key="1">
    <citation type="journal article" date="2020" name="New Phytol.">
        <title>Comparative genomics reveals dynamic genome evolution in host specialist ectomycorrhizal fungi.</title>
        <authorList>
            <person name="Lofgren L.A."/>
            <person name="Nguyen N.H."/>
            <person name="Vilgalys R."/>
            <person name="Ruytinx J."/>
            <person name="Liao H.L."/>
            <person name="Branco S."/>
            <person name="Kuo A."/>
            <person name="LaButti K."/>
            <person name="Lipzen A."/>
            <person name="Andreopoulos W."/>
            <person name="Pangilinan J."/>
            <person name="Riley R."/>
            <person name="Hundley H."/>
            <person name="Na H."/>
            <person name="Barry K."/>
            <person name="Grigoriev I.V."/>
            <person name="Stajich J.E."/>
            <person name="Kennedy P.G."/>
        </authorList>
    </citation>
    <scope>NUCLEOTIDE SEQUENCE</scope>
    <source>
        <strain evidence="9">FC203</strain>
    </source>
</reference>
<dbReference type="GO" id="GO:0005524">
    <property type="term" value="F:ATP binding"/>
    <property type="evidence" value="ECO:0007669"/>
    <property type="project" value="UniProtKB-KW"/>
</dbReference>
<accession>A0AAD4EFX2</accession>
<keyword evidence="6" id="KW-0547">Nucleotide-binding</keyword>
<protein>
    <recommendedName>
        <fullName evidence="6">Origin recognition complex subunit 1</fullName>
    </recommendedName>
</protein>
<dbReference type="AlphaFoldDB" id="A0AAD4EFX2"/>
<evidence type="ECO:0000313" key="9">
    <source>
        <dbReference type="EMBL" id="KAG1905407.1"/>
    </source>
</evidence>
<dbReference type="GeneID" id="64654871"/>
<evidence type="ECO:0000256" key="1">
    <source>
        <dbReference type="ARBA" id="ARBA00004123"/>
    </source>
</evidence>
<feature type="domain" description="BAH" evidence="8">
    <location>
        <begin position="96"/>
        <end position="230"/>
    </location>
</feature>
<dbReference type="CDD" id="cd04370">
    <property type="entry name" value="BAH"/>
    <property type="match status" value="1"/>
</dbReference>
<name>A0AAD4EFX2_9AGAM</name>
<dbReference type="GO" id="GO:0033314">
    <property type="term" value="P:mitotic DNA replication checkpoint signaling"/>
    <property type="evidence" value="ECO:0007669"/>
    <property type="project" value="TreeGrafter"/>
</dbReference>
<keyword evidence="9" id="KW-0378">Hydrolase</keyword>
<proteinExistence type="inferred from homology"/>
<evidence type="ECO:0000256" key="3">
    <source>
        <dbReference type="ARBA" id="ARBA00022705"/>
    </source>
</evidence>
<dbReference type="Gene3D" id="3.40.50.300">
    <property type="entry name" value="P-loop containing nucleotide triphosphate hydrolases"/>
    <property type="match status" value="1"/>
</dbReference>
<evidence type="ECO:0000256" key="5">
    <source>
        <dbReference type="ARBA" id="ARBA00023242"/>
    </source>
</evidence>
<dbReference type="PROSITE" id="PS51038">
    <property type="entry name" value="BAH"/>
    <property type="match status" value="1"/>
</dbReference>
<dbReference type="Pfam" id="PF00004">
    <property type="entry name" value="AAA"/>
    <property type="match status" value="1"/>
</dbReference>
<keyword evidence="6" id="KW-0067">ATP-binding</keyword>
<keyword evidence="3 6" id="KW-0235">DNA replication</keyword>
<sequence>MESTPVTPSRRSKRFQPLVTPVKIDAFVDKTLIWTDPPCYIRPTVYEDYQVLQEDEGWQPGPGIQTAFRKSFKRTKNIAPASRKGLSARRSAVETETFEVGDTVLVKTQSTKHPSVGVIASMWEFQGKEDKEGGNSQMMIRIHWFQHPSELPRIRAKREHFENEVYFTLASQAILPPSCILSHCTISEVPQTTPTARKRSNWVGATAEENEIFYCRLAIESRSNIYYDFHWEAHKQQALGSSNEDLANGTCWHVAVETTPLRWRMKKTKKLHDIAEESGDDAVRDRDYENDEPPSEPDDHLIPSVVDDASDNETALGGLIDDVPKTPSRKRKRALSTPKSTPSKKRAPKLAAPTPHSKAALRKRSRKAPAIRVPPSNLTQEHYNQLQNLPPDPWLHRILRTVEELLEEGSGGCVYISGVPGTGKTATVHAINNETNPFTYVEINGLRIPEPSAAYNLLWETVSGHDVASDGHLKTSAKEALKQLTKHFSAGARAGPAGHACIVLMDELDQLVTAKQDVVYNFFNWPTIAGSKLVVIAVANTMDLPERVMTGRVRSRLGMIRTNFQPYTTQQLEKIVHARLKEAKEGLEEPPDVINTDGVKFAAMKVSSISGDARRVLDICRRAVELVHPKRRAARTEDVKEVIKVLQNSPTAAYLRDCSLHERIMLASLLRCIKREGIEEIKWGEIENQHVVYVEALTSEGDPSRRPTPVELGLVLDSLVASRAMIIEDGVNAFRKPPRERRVILNLEQTEVERVLSEVGGRLWATALGVGA</sequence>
<feature type="compositionally biased region" description="Basic and acidic residues" evidence="7">
    <location>
        <begin position="271"/>
        <end position="287"/>
    </location>
</feature>
<dbReference type="InterPro" id="IPR003593">
    <property type="entry name" value="AAA+_ATPase"/>
</dbReference>
<evidence type="ECO:0000256" key="7">
    <source>
        <dbReference type="SAM" id="MobiDB-lite"/>
    </source>
</evidence>
<dbReference type="PANTHER" id="PTHR10763:SF23">
    <property type="entry name" value="ORIGIN RECOGNITION COMPLEX SUBUNIT 1"/>
    <property type="match status" value="1"/>
</dbReference>
<comment type="function">
    <text evidence="6">Component of the origin recognition complex (ORC) that binds origins of replication. DNA-binding is ATP-dependent, however specific DNA sequences that define origins of replication have not been identified so far. ORC is required to assemble the pre-replication complex necessary to initiate DNA replication.</text>
</comment>
<dbReference type="InterPro" id="IPR050311">
    <property type="entry name" value="ORC1/CDC6"/>
</dbReference>
<dbReference type="Pfam" id="PF01426">
    <property type="entry name" value="BAH"/>
    <property type="match status" value="1"/>
</dbReference>
<dbReference type="SUPFAM" id="SSF52540">
    <property type="entry name" value="P-loop containing nucleoside triphosphate hydrolases"/>
    <property type="match status" value="1"/>
</dbReference>
<dbReference type="GO" id="GO:0005664">
    <property type="term" value="C:nuclear origin of replication recognition complex"/>
    <property type="evidence" value="ECO:0007669"/>
    <property type="project" value="TreeGrafter"/>
</dbReference>
<evidence type="ECO:0000256" key="2">
    <source>
        <dbReference type="ARBA" id="ARBA00008398"/>
    </source>
</evidence>
<dbReference type="GO" id="GO:0003688">
    <property type="term" value="F:DNA replication origin binding"/>
    <property type="evidence" value="ECO:0007669"/>
    <property type="project" value="TreeGrafter"/>
</dbReference>
<dbReference type="GO" id="GO:0003682">
    <property type="term" value="F:chromatin binding"/>
    <property type="evidence" value="ECO:0007669"/>
    <property type="project" value="InterPro"/>
</dbReference>
<dbReference type="Gene3D" id="2.30.30.490">
    <property type="match status" value="1"/>
</dbReference>
<dbReference type="GO" id="GO:0016887">
    <property type="term" value="F:ATP hydrolysis activity"/>
    <property type="evidence" value="ECO:0007669"/>
    <property type="project" value="InterPro"/>
</dbReference>
<feature type="compositionally biased region" description="Basic residues" evidence="7">
    <location>
        <begin position="359"/>
        <end position="369"/>
    </location>
</feature>
<dbReference type="SMART" id="SM00439">
    <property type="entry name" value="BAH"/>
    <property type="match status" value="1"/>
</dbReference>
<organism evidence="9 10">
    <name type="scientific">Suillus fuscotomentosus</name>
    <dbReference type="NCBI Taxonomy" id="1912939"/>
    <lineage>
        <taxon>Eukaryota</taxon>
        <taxon>Fungi</taxon>
        <taxon>Dikarya</taxon>
        <taxon>Basidiomycota</taxon>
        <taxon>Agaricomycotina</taxon>
        <taxon>Agaricomycetes</taxon>
        <taxon>Agaricomycetidae</taxon>
        <taxon>Boletales</taxon>
        <taxon>Suillineae</taxon>
        <taxon>Suillaceae</taxon>
        <taxon>Suillus</taxon>
    </lineage>
</organism>
<dbReference type="InterPro" id="IPR001025">
    <property type="entry name" value="BAH_dom"/>
</dbReference>
<dbReference type="SMART" id="SM00382">
    <property type="entry name" value="AAA"/>
    <property type="match status" value="1"/>
</dbReference>
<dbReference type="EMBL" id="JABBWK010000007">
    <property type="protein sequence ID" value="KAG1905407.1"/>
    <property type="molecule type" value="Genomic_DNA"/>
</dbReference>
<dbReference type="InterPro" id="IPR043151">
    <property type="entry name" value="BAH_sf"/>
</dbReference>
<comment type="subcellular location">
    <subcellularLocation>
        <location evidence="1 6">Nucleus</location>
    </subcellularLocation>
</comment>
<evidence type="ECO:0000256" key="6">
    <source>
        <dbReference type="RuleBase" id="RU365058"/>
    </source>
</evidence>
<keyword evidence="5 6" id="KW-0539">Nucleus</keyword>
<comment type="similarity">
    <text evidence="2 6">Belongs to the ORC1 family.</text>
</comment>
<evidence type="ECO:0000259" key="8">
    <source>
        <dbReference type="PROSITE" id="PS51038"/>
    </source>
</evidence>
<evidence type="ECO:0000313" key="10">
    <source>
        <dbReference type="Proteomes" id="UP001195769"/>
    </source>
</evidence>
<evidence type="ECO:0000256" key="4">
    <source>
        <dbReference type="ARBA" id="ARBA00023125"/>
    </source>
</evidence>
<feature type="region of interest" description="Disordered" evidence="7">
    <location>
        <begin position="269"/>
        <end position="370"/>
    </location>
</feature>
<dbReference type="CDD" id="cd00009">
    <property type="entry name" value="AAA"/>
    <property type="match status" value="1"/>
</dbReference>
<comment type="caution">
    <text evidence="9">The sequence shown here is derived from an EMBL/GenBank/DDBJ whole genome shotgun (WGS) entry which is preliminary data.</text>
</comment>
<keyword evidence="4 6" id="KW-0238">DNA-binding</keyword>
<dbReference type="InterPro" id="IPR027417">
    <property type="entry name" value="P-loop_NTPase"/>
</dbReference>
<dbReference type="InterPro" id="IPR003959">
    <property type="entry name" value="ATPase_AAA_core"/>
</dbReference>
<dbReference type="PANTHER" id="PTHR10763">
    <property type="entry name" value="CELL DIVISION CONTROL PROTEIN 6-RELATED"/>
    <property type="match status" value="1"/>
</dbReference>
<keyword evidence="10" id="KW-1185">Reference proteome</keyword>
<dbReference type="GO" id="GO:0006270">
    <property type="term" value="P:DNA replication initiation"/>
    <property type="evidence" value="ECO:0007669"/>
    <property type="project" value="TreeGrafter"/>
</dbReference>
<dbReference type="Proteomes" id="UP001195769">
    <property type="component" value="Unassembled WGS sequence"/>
</dbReference>
<gene>
    <name evidence="9" type="ORF">F5891DRAFT_1009179</name>
</gene>